<evidence type="ECO:0000256" key="9">
    <source>
        <dbReference type="ARBA" id="ARBA00023146"/>
    </source>
</evidence>
<comment type="subcellular location">
    <subcellularLocation>
        <location evidence="1 11">Cytoplasm</location>
    </subcellularLocation>
</comment>
<keyword evidence="8 11" id="KW-0648">Protein biosynthesis</keyword>
<keyword evidence="5 11" id="KW-0436">Ligase</keyword>
<evidence type="ECO:0000256" key="7">
    <source>
        <dbReference type="ARBA" id="ARBA00022840"/>
    </source>
</evidence>
<dbReference type="InterPro" id="IPR015944">
    <property type="entry name" value="Gly-tRNA-synth_bsu"/>
</dbReference>
<dbReference type="GO" id="GO:0004820">
    <property type="term" value="F:glycine-tRNA ligase activity"/>
    <property type="evidence" value="ECO:0007669"/>
    <property type="project" value="UniProtKB-UniRule"/>
</dbReference>
<dbReference type="eggNOG" id="COG0751">
    <property type="taxonomic scope" value="Bacteria"/>
</dbReference>
<dbReference type="GO" id="GO:0006420">
    <property type="term" value="P:arginyl-tRNA aminoacylation"/>
    <property type="evidence" value="ECO:0007669"/>
    <property type="project" value="InterPro"/>
</dbReference>
<proteinExistence type="inferred from homology"/>
<dbReference type="PROSITE" id="PS50861">
    <property type="entry name" value="AA_TRNA_LIGASE_II_GLYAB"/>
    <property type="match status" value="1"/>
</dbReference>
<dbReference type="Pfam" id="PF05746">
    <property type="entry name" value="DALR_1"/>
    <property type="match status" value="1"/>
</dbReference>
<dbReference type="Proteomes" id="UP000017842">
    <property type="component" value="Unassembled WGS sequence"/>
</dbReference>
<keyword evidence="4 11" id="KW-0963">Cytoplasm</keyword>
<dbReference type="OrthoDB" id="9775440at2"/>
<dbReference type="RefSeq" id="WP_023493035.1">
    <property type="nucleotide sequence ID" value="NZ_AYLO01000006.1"/>
</dbReference>
<dbReference type="GO" id="GO:0005524">
    <property type="term" value="F:ATP binding"/>
    <property type="evidence" value="ECO:0007669"/>
    <property type="project" value="UniProtKB-UniRule"/>
</dbReference>
<dbReference type="AlphaFoldDB" id="V5CB60"/>
<dbReference type="InterPro" id="IPR008909">
    <property type="entry name" value="DALR_anticod-bd"/>
</dbReference>
<dbReference type="EC" id="6.1.1.14" evidence="11"/>
<keyword evidence="14" id="KW-1185">Reference proteome</keyword>
<reference evidence="13 14" key="1">
    <citation type="journal article" date="2013" name="Genome Announc.">
        <title>Draft Genome Sequence of the Methanotrophic Gammaproteobacterium Methyloglobulus morosus DSM 22980 Strain KoM1.</title>
        <authorList>
            <person name="Poehlein A."/>
            <person name="Deutzmann J.S."/>
            <person name="Daniel R."/>
            <person name="Simeonova D.D."/>
        </authorList>
    </citation>
    <scope>NUCLEOTIDE SEQUENCE [LARGE SCALE GENOMIC DNA]</scope>
    <source>
        <strain evidence="13 14">KoM1</strain>
    </source>
</reference>
<evidence type="ECO:0000256" key="11">
    <source>
        <dbReference type="HAMAP-Rule" id="MF_00255"/>
    </source>
</evidence>
<dbReference type="EMBL" id="AYLO01000006">
    <property type="protein sequence ID" value="ESS74038.1"/>
    <property type="molecule type" value="Genomic_DNA"/>
</dbReference>
<evidence type="ECO:0000313" key="13">
    <source>
        <dbReference type="EMBL" id="ESS74038.1"/>
    </source>
</evidence>
<evidence type="ECO:0000256" key="1">
    <source>
        <dbReference type="ARBA" id="ARBA00004496"/>
    </source>
</evidence>
<dbReference type="GO" id="GO:0004814">
    <property type="term" value="F:arginine-tRNA ligase activity"/>
    <property type="evidence" value="ECO:0007669"/>
    <property type="project" value="InterPro"/>
</dbReference>
<comment type="subunit">
    <text evidence="3 11">Tetramer of two alpha and two beta subunits.</text>
</comment>
<dbReference type="GO" id="GO:0005829">
    <property type="term" value="C:cytosol"/>
    <property type="evidence" value="ECO:0007669"/>
    <property type="project" value="TreeGrafter"/>
</dbReference>
<dbReference type="PANTHER" id="PTHR30075:SF2">
    <property type="entry name" value="GLYCINE--TRNA LIGASE, CHLOROPLASTIC_MITOCHONDRIAL 2"/>
    <property type="match status" value="1"/>
</dbReference>
<name>V5CB60_9GAMM</name>
<evidence type="ECO:0000256" key="6">
    <source>
        <dbReference type="ARBA" id="ARBA00022741"/>
    </source>
</evidence>
<dbReference type="SUPFAM" id="SSF109604">
    <property type="entry name" value="HD-domain/PDEase-like"/>
    <property type="match status" value="1"/>
</dbReference>
<dbReference type="PATRIC" id="fig|1116472.3.peg.107"/>
<keyword evidence="7 11" id="KW-0067">ATP-binding</keyword>
<comment type="catalytic activity">
    <reaction evidence="10 11">
        <text>tRNA(Gly) + glycine + ATP = glycyl-tRNA(Gly) + AMP + diphosphate</text>
        <dbReference type="Rhea" id="RHEA:16013"/>
        <dbReference type="Rhea" id="RHEA-COMP:9664"/>
        <dbReference type="Rhea" id="RHEA-COMP:9683"/>
        <dbReference type="ChEBI" id="CHEBI:30616"/>
        <dbReference type="ChEBI" id="CHEBI:33019"/>
        <dbReference type="ChEBI" id="CHEBI:57305"/>
        <dbReference type="ChEBI" id="CHEBI:78442"/>
        <dbReference type="ChEBI" id="CHEBI:78522"/>
        <dbReference type="ChEBI" id="CHEBI:456215"/>
        <dbReference type="EC" id="6.1.1.14"/>
    </reaction>
</comment>
<dbReference type="NCBIfam" id="TIGR00211">
    <property type="entry name" value="glyS"/>
    <property type="match status" value="1"/>
</dbReference>
<feature type="domain" description="DALR anticodon binding" evidence="12">
    <location>
        <begin position="584"/>
        <end position="681"/>
    </location>
</feature>
<gene>
    <name evidence="11 13" type="primary">glyS</name>
    <name evidence="13" type="ORF">MGMO_6c00120</name>
</gene>
<dbReference type="HAMAP" id="MF_00255">
    <property type="entry name" value="Gly_tRNA_synth_beta"/>
    <property type="match status" value="1"/>
</dbReference>
<dbReference type="GO" id="GO:0006426">
    <property type="term" value="P:glycyl-tRNA aminoacylation"/>
    <property type="evidence" value="ECO:0007669"/>
    <property type="project" value="UniProtKB-UniRule"/>
</dbReference>
<evidence type="ECO:0000256" key="5">
    <source>
        <dbReference type="ARBA" id="ARBA00022598"/>
    </source>
</evidence>
<organism evidence="13 14">
    <name type="scientific">Methyloglobulus morosus KoM1</name>
    <dbReference type="NCBI Taxonomy" id="1116472"/>
    <lineage>
        <taxon>Bacteria</taxon>
        <taxon>Pseudomonadati</taxon>
        <taxon>Pseudomonadota</taxon>
        <taxon>Gammaproteobacteria</taxon>
        <taxon>Methylococcales</taxon>
        <taxon>Methylococcaceae</taxon>
        <taxon>Methyloglobulus</taxon>
    </lineage>
</organism>
<dbReference type="PANTHER" id="PTHR30075">
    <property type="entry name" value="GLYCYL-TRNA SYNTHETASE"/>
    <property type="match status" value="1"/>
</dbReference>
<evidence type="ECO:0000256" key="10">
    <source>
        <dbReference type="ARBA" id="ARBA00047937"/>
    </source>
</evidence>
<evidence type="ECO:0000313" key="14">
    <source>
        <dbReference type="Proteomes" id="UP000017842"/>
    </source>
</evidence>
<keyword evidence="6 11" id="KW-0547">Nucleotide-binding</keyword>
<dbReference type="InterPro" id="IPR006194">
    <property type="entry name" value="Gly-tRNA-synth_heterodimer"/>
</dbReference>
<evidence type="ECO:0000256" key="4">
    <source>
        <dbReference type="ARBA" id="ARBA00022490"/>
    </source>
</evidence>
<sequence>MEARHLLFELGSEELPPKTLVKLNQALLDGVLQGLNDAELTYSGSKAYATPRRLAVVVENLSTQQPDKIVEKRGPAIQAAFTPDGKPSKAAEGFAASCGTTFDQLERLKTDKGEWLIYKQTVKGQQTERLIPEIIRQSIANLPIAKRMRWGSFATEFVRPVHWAVLLYGDVVIDCEILGLKTSNLTYGHRFHAPQAITIASPEIYADVLFQHGKVIAGVEERKTIIREKANIAASAVNGIANIEDDLLEEIAALNEWPVPVTGTFDPRFLELPAEVLITTMQTNQKYFPVENSSGALLPYFITFSNIESTRPESIKEGNERVITPRLTDAEFFWKQDKKQPLAERVTELANVIFQEKLGTLADKTERVVRLSGFIAEKLNVNADWSMRAAKLAKADLLTNMVGEFGSLQGIMGKYYALADGEPKEVADAIEQHYFPKQSGSPTPSSQTGQIVALADKIDTLTGIFSAGLIPTGDKDPYALRRAAIGCLRIIIENELNLDIDKLINASIHMFHILPLAENQQKYHNLIIDFIFERLRGYCLEKGYTPDEIDAVMAVNPAQPLDFMKRLQAVKAFRQLPEAASLAAANKRIRNILKKSETVVTDNVGQYHDLAEAEERDLYHVLTRSTDEIRINLEKKDYQAVLSRLALTEPAVNAYFDKVMVMCDDLNLRARRLALLNLLSEQFLKVADISKLQA</sequence>
<evidence type="ECO:0000256" key="2">
    <source>
        <dbReference type="ARBA" id="ARBA00008226"/>
    </source>
</evidence>
<evidence type="ECO:0000259" key="12">
    <source>
        <dbReference type="Pfam" id="PF05746"/>
    </source>
</evidence>
<keyword evidence="9 11" id="KW-0030">Aminoacyl-tRNA synthetase</keyword>
<dbReference type="Pfam" id="PF02092">
    <property type="entry name" value="tRNA_synt_2f"/>
    <property type="match status" value="1"/>
</dbReference>
<evidence type="ECO:0000256" key="8">
    <source>
        <dbReference type="ARBA" id="ARBA00022917"/>
    </source>
</evidence>
<evidence type="ECO:0000256" key="3">
    <source>
        <dbReference type="ARBA" id="ARBA00011209"/>
    </source>
</evidence>
<accession>V5CB60</accession>
<dbReference type="STRING" id="1116472.MGMO_6c00120"/>
<protein>
    <recommendedName>
        <fullName evidence="11">Glycine--tRNA ligase beta subunit</fullName>
        <ecNumber evidence="11">6.1.1.14</ecNumber>
    </recommendedName>
    <alternativeName>
        <fullName evidence="11">Glycyl-tRNA synthetase beta subunit</fullName>
        <shortName evidence="11">GlyRS</shortName>
    </alternativeName>
</protein>
<comment type="caution">
    <text evidence="13">The sequence shown here is derived from an EMBL/GenBank/DDBJ whole genome shotgun (WGS) entry which is preliminary data.</text>
</comment>
<comment type="similarity">
    <text evidence="2 11">Belongs to the class-II aminoacyl-tRNA synthetase family.</text>
</comment>
<dbReference type="PRINTS" id="PR01045">
    <property type="entry name" value="TRNASYNTHGB"/>
</dbReference>